<dbReference type="InterPro" id="IPR035418">
    <property type="entry name" value="AraC-bd_2"/>
</dbReference>
<dbReference type="GO" id="GO:0043565">
    <property type="term" value="F:sequence-specific DNA binding"/>
    <property type="evidence" value="ECO:0007669"/>
    <property type="project" value="InterPro"/>
</dbReference>
<keyword evidence="3" id="KW-0238">DNA-binding</keyword>
<name>A0A5J6QJK4_9GAMM</name>
<dbReference type="Pfam" id="PF12833">
    <property type="entry name" value="HTH_18"/>
    <property type="match status" value="1"/>
</dbReference>
<dbReference type="InterPro" id="IPR009057">
    <property type="entry name" value="Homeodomain-like_sf"/>
</dbReference>
<comment type="function">
    <text evidence="5">Regulatory protein of the TOL plasmid xyl operons. XylS activates the xylXYZLTEGFJQKIH operon required for the degradation of toluene, m-xylene and p-xylene.</text>
</comment>
<sequence length="337" mass="38631">MMSTKNHQFRDISADRYDLAGARSWMSNICGPHHLKAAKPERIQFHHSGNVLPSMSTTLGYVEYGTDVTIGVGDEMNLNCYSLSLPLAGEQELVKSGHLLRSDRDWGVIVSPHEYQELTIAGDCHKLQVAIPRAAMQQTLEDLLQRSVETPLSFQAEMNAVEGAAASWWRMARHLIDELERSRDLYGQLFFTRDLESALIKGLILAQPNNYSEELRGRLEIKLPHYLVRARDFIHVHAREEICLEDIERAAGVSRFKLFEGFKRYFGQSPMAYLKKHRLTAVRQELLEDRSARNISVIAMGWGFNHLGRFASEYRKLFDETPSTTIQRLEERRGRSL</sequence>
<dbReference type="SMART" id="SM00342">
    <property type="entry name" value="HTH_ARAC"/>
    <property type="match status" value="1"/>
</dbReference>
<dbReference type="PROSITE" id="PS01124">
    <property type="entry name" value="HTH_ARAC_FAMILY_2"/>
    <property type="match status" value="1"/>
</dbReference>
<gene>
    <name evidence="7" type="ORF">FXN65_06810</name>
</gene>
<dbReference type="KEGG" id="plal:FXN65_06810"/>
<dbReference type="PANTHER" id="PTHR46796:SF12">
    <property type="entry name" value="HTH-TYPE DNA-BINDING TRANSCRIPTIONAL ACTIVATOR EUTR"/>
    <property type="match status" value="1"/>
</dbReference>
<dbReference type="Pfam" id="PF14525">
    <property type="entry name" value="AraC_binding_2"/>
    <property type="match status" value="1"/>
</dbReference>
<evidence type="ECO:0000256" key="2">
    <source>
        <dbReference type="ARBA" id="ARBA00023015"/>
    </source>
</evidence>
<dbReference type="GO" id="GO:0009893">
    <property type="term" value="P:positive regulation of metabolic process"/>
    <property type="evidence" value="ECO:0007669"/>
    <property type="project" value="UniProtKB-ARBA"/>
</dbReference>
<keyword evidence="4" id="KW-0804">Transcription</keyword>
<evidence type="ECO:0000259" key="6">
    <source>
        <dbReference type="PROSITE" id="PS01124"/>
    </source>
</evidence>
<keyword evidence="2" id="KW-0805">Transcription regulation</keyword>
<dbReference type="SUPFAM" id="SSF46689">
    <property type="entry name" value="Homeodomain-like"/>
    <property type="match status" value="1"/>
</dbReference>
<accession>A0A5J6QJK4</accession>
<dbReference type="GO" id="GO:0003700">
    <property type="term" value="F:DNA-binding transcription factor activity"/>
    <property type="evidence" value="ECO:0007669"/>
    <property type="project" value="InterPro"/>
</dbReference>
<dbReference type="InterPro" id="IPR050204">
    <property type="entry name" value="AraC_XylS_family_regulators"/>
</dbReference>
<keyword evidence="8" id="KW-1185">Reference proteome</keyword>
<organism evidence="7 8">
    <name type="scientific">Metapseudomonas lalkuanensis</name>
    <dbReference type="NCBI Taxonomy" id="2604832"/>
    <lineage>
        <taxon>Bacteria</taxon>
        <taxon>Pseudomonadati</taxon>
        <taxon>Pseudomonadota</taxon>
        <taxon>Gammaproteobacteria</taxon>
        <taxon>Pseudomonadales</taxon>
        <taxon>Pseudomonadaceae</taxon>
        <taxon>Metapseudomonas</taxon>
    </lineage>
</organism>
<dbReference type="PROSITE" id="PS00041">
    <property type="entry name" value="HTH_ARAC_FAMILY_1"/>
    <property type="match status" value="1"/>
</dbReference>
<dbReference type="GO" id="GO:0005737">
    <property type="term" value="C:cytoplasm"/>
    <property type="evidence" value="ECO:0007669"/>
    <property type="project" value="UniProtKB-SubCell"/>
</dbReference>
<evidence type="ECO:0000256" key="4">
    <source>
        <dbReference type="ARBA" id="ARBA00023163"/>
    </source>
</evidence>
<dbReference type="AlphaFoldDB" id="A0A5J6QJK4"/>
<evidence type="ECO:0000313" key="7">
    <source>
        <dbReference type="EMBL" id="QEY61782.1"/>
    </source>
</evidence>
<evidence type="ECO:0000256" key="5">
    <source>
        <dbReference type="ARBA" id="ARBA00037345"/>
    </source>
</evidence>
<proteinExistence type="predicted"/>
<reference evidence="7 8" key="1">
    <citation type="submission" date="2019-08" db="EMBL/GenBank/DDBJ databases">
        <title>Whole-genome Sequencing of e-waste polymer degrading bacterium Pseudomonas sp. strain PE08.</title>
        <authorList>
            <person name="Kirdat K."/>
            <person name="Debbarma P."/>
            <person name="Narawade N."/>
            <person name="Suyal D."/>
            <person name="Thorat V."/>
            <person name="Shouche Y."/>
            <person name="Goel R."/>
            <person name="Yadav A."/>
        </authorList>
    </citation>
    <scope>NUCLEOTIDE SEQUENCE [LARGE SCALE GENOMIC DNA]</scope>
    <source>
        <strain evidence="7 8">PE08</strain>
    </source>
</reference>
<comment type="subcellular location">
    <subcellularLocation>
        <location evidence="1">Cytoplasm</location>
    </subcellularLocation>
</comment>
<dbReference type="Gene3D" id="1.10.10.60">
    <property type="entry name" value="Homeodomain-like"/>
    <property type="match status" value="1"/>
</dbReference>
<dbReference type="EMBL" id="CP043311">
    <property type="protein sequence ID" value="QEY61782.1"/>
    <property type="molecule type" value="Genomic_DNA"/>
</dbReference>
<dbReference type="InterPro" id="IPR018060">
    <property type="entry name" value="HTH_AraC"/>
</dbReference>
<evidence type="ECO:0000313" key="8">
    <source>
        <dbReference type="Proteomes" id="UP000327179"/>
    </source>
</evidence>
<evidence type="ECO:0000256" key="3">
    <source>
        <dbReference type="ARBA" id="ARBA00023125"/>
    </source>
</evidence>
<evidence type="ECO:0000256" key="1">
    <source>
        <dbReference type="ARBA" id="ARBA00004496"/>
    </source>
</evidence>
<dbReference type="Proteomes" id="UP000327179">
    <property type="component" value="Chromosome"/>
</dbReference>
<protein>
    <submittedName>
        <fullName evidence="7">AraC family transcriptional regulator</fullName>
    </submittedName>
</protein>
<dbReference type="PANTHER" id="PTHR46796">
    <property type="entry name" value="HTH-TYPE TRANSCRIPTIONAL ACTIVATOR RHAS-RELATED"/>
    <property type="match status" value="1"/>
</dbReference>
<feature type="domain" description="HTH araC/xylS-type" evidence="6">
    <location>
        <begin position="228"/>
        <end position="328"/>
    </location>
</feature>
<dbReference type="InterPro" id="IPR018062">
    <property type="entry name" value="HTH_AraC-typ_CS"/>
</dbReference>